<dbReference type="SUPFAM" id="SSF52172">
    <property type="entry name" value="CheY-like"/>
    <property type="match status" value="1"/>
</dbReference>
<evidence type="ECO:0000313" key="4">
    <source>
        <dbReference type="EMBL" id="MFD2414638.1"/>
    </source>
</evidence>
<dbReference type="Pfam" id="PF00072">
    <property type="entry name" value="Response_reg"/>
    <property type="match status" value="1"/>
</dbReference>
<sequence length="133" mass="15015">MEECKWTVLYVEDNQLNMALVHHIFKRNLPSVLLLKAETAELGLQMARDAQPNLIILDIGLPGLNGYEALEILQQDQATCHIPVLATSAFAQSSDIEQARKKGFAEYITKPFQVKAFTETVKRLLYGEDLQKI</sequence>
<dbReference type="InterPro" id="IPR050595">
    <property type="entry name" value="Bact_response_regulator"/>
</dbReference>
<proteinExistence type="predicted"/>
<keyword evidence="5" id="KW-1185">Reference proteome</keyword>
<gene>
    <name evidence="4" type="ORF">ACFSX3_32855</name>
</gene>
<name>A0ABW5FI44_9BACL</name>
<organism evidence="4 5">
    <name type="scientific">Paenibacillus rhizoplanae</name>
    <dbReference type="NCBI Taxonomy" id="1917181"/>
    <lineage>
        <taxon>Bacteria</taxon>
        <taxon>Bacillati</taxon>
        <taxon>Bacillota</taxon>
        <taxon>Bacilli</taxon>
        <taxon>Bacillales</taxon>
        <taxon>Paenibacillaceae</taxon>
        <taxon>Paenibacillus</taxon>
    </lineage>
</organism>
<dbReference type="InterPro" id="IPR001789">
    <property type="entry name" value="Sig_transdc_resp-reg_receiver"/>
</dbReference>
<evidence type="ECO:0000259" key="3">
    <source>
        <dbReference type="PROSITE" id="PS50110"/>
    </source>
</evidence>
<dbReference type="PANTHER" id="PTHR44591">
    <property type="entry name" value="STRESS RESPONSE REGULATOR PROTEIN 1"/>
    <property type="match status" value="1"/>
</dbReference>
<dbReference type="InterPro" id="IPR011006">
    <property type="entry name" value="CheY-like_superfamily"/>
</dbReference>
<dbReference type="EMBL" id="JBHUKY010000110">
    <property type="protein sequence ID" value="MFD2414638.1"/>
    <property type="molecule type" value="Genomic_DNA"/>
</dbReference>
<dbReference type="Proteomes" id="UP001597448">
    <property type="component" value="Unassembled WGS sequence"/>
</dbReference>
<evidence type="ECO:0000256" key="2">
    <source>
        <dbReference type="PROSITE-ProRule" id="PRU00169"/>
    </source>
</evidence>
<dbReference type="SMART" id="SM00448">
    <property type="entry name" value="REC"/>
    <property type="match status" value="1"/>
</dbReference>
<reference evidence="5" key="1">
    <citation type="journal article" date="2019" name="Int. J. Syst. Evol. Microbiol.">
        <title>The Global Catalogue of Microorganisms (GCM) 10K type strain sequencing project: providing services to taxonomists for standard genome sequencing and annotation.</title>
        <authorList>
            <consortium name="The Broad Institute Genomics Platform"/>
            <consortium name="The Broad Institute Genome Sequencing Center for Infectious Disease"/>
            <person name="Wu L."/>
            <person name="Ma J."/>
        </authorList>
    </citation>
    <scope>NUCLEOTIDE SEQUENCE [LARGE SCALE GENOMIC DNA]</scope>
    <source>
        <strain evidence="5">CCM 8725</strain>
    </source>
</reference>
<dbReference type="RefSeq" id="WP_209991795.1">
    <property type="nucleotide sequence ID" value="NZ_JBHSVQ010000001.1"/>
</dbReference>
<evidence type="ECO:0000256" key="1">
    <source>
        <dbReference type="ARBA" id="ARBA00022553"/>
    </source>
</evidence>
<feature type="domain" description="Response regulatory" evidence="3">
    <location>
        <begin position="7"/>
        <end position="125"/>
    </location>
</feature>
<keyword evidence="1 2" id="KW-0597">Phosphoprotein</keyword>
<evidence type="ECO:0000313" key="5">
    <source>
        <dbReference type="Proteomes" id="UP001597448"/>
    </source>
</evidence>
<comment type="caution">
    <text evidence="4">The sequence shown here is derived from an EMBL/GenBank/DDBJ whole genome shotgun (WGS) entry which is preliminary data.</text>
</comment>
<dbReference type="Gene3D" id="3.40.50.2300">
    <property type="match status" value="1"/>
</dbReference>
<accession>A0ABW5FI44</accession>
<dbReference type="PROSITE" id="PS50110">
    <property type="entry name" value="RESPONSE_REGULATORY"/>
    <property type="match status" value="1"/>
</dbReference>
<protein>
    <submittedName>
        <fullName evidence="4">Response regulator</fullName>
    </submittedName>
</protein>
<dbReference type="PANTHER" id="PTHR44591:SF3">
    <property type="entry name" value="RESPONSE REGULATORY DOMAIN-CONTAINING PROTEIN"/>
    <property type="match status" value="1"/>
</dbReference>
<feature type="modified residue" description="4-aspartylphosphate" evidence="2">
    <location>
        <position position="58"/>
    </location>
</feature>